<evidence type="ECO:0000313" key="2">
    <source>
        <dbReference type="EMBL" id="KAK6985080.1"/>
    </source>
</evidence>
<dbReference type="EMBL" id="JAWWNJ010000132">
    <property type="protein sequence ID" value="KAK6985080.1"/>
    <property type="molecule type" value="Genomic_DNA"/>
</dbReference>
<dbReference type="AlphaFoldDB" id="A0AAV9ZM23"/>
<evidence type="ECO:0000313" key="3">
    <source>
        <dbReference type="Proteomes" id="UP001362999"/>
    </source>
</evidence>
<name>A0AAV9ZM23_9AGAR</name>
<reference evidence="2 3" key="1">
    <citation type="journal article" date="2024" name="J Genomics">
        <title>Draft genome sequencing and assembly of Favolaschia claudopus CIRM-BRFM 2984 isolated from oak limbs.</title>
        <authorList>
            <person name="Navarro D."/>
            <person name="Drula E."/>
            <person name="Chaduli D."/>
            <person name="Cazenave R."/>
            <person name="Ahrendt S."/>
            <person name="Wang J."/>
            <person name="Lipzen A."/>
            <person name="Daum C."/>
            <person name="Barry K."/>
            <person name="Grigoriev I.V."/>
            <person name="Favel A."/>
            <person name="Rosso M.N."/>
            <person name="Martin F."/>
        </authorList>
    </citation>
    <scope>NUCLEOTIDE SEQUENCE [LARGE SCALE GENOMIC DNA]</scope>
    <source>
        <strain evidence="2 3">CIRM-BRFM 2984</strain>
    </source>
</reference>
<feature type="compositionally biased region" description="Polar residues" evidence="1">
    <location>
        <begin position="224"/>
        <end position="233"/>
    </location>
</feature>
<dbReference type="Proteomes" id="UP001362999">
    <property type="component" value="Unassembled WGS sequence"/>
</dbReference>
<sequence length="493" mass="54513">MSSSTDLIAPAVSLSELGPAAFAAFLVNNFQEQLETQLEADLVSHTPRSTVSMSTKCTSKLIRKISPDRNKIHSAVQDIWNCRATELNRIEQQLLYWSSMRDKINQVQIYHSLNHPSNSSNASGLVANVRHPLHDGLLGYRSTSKLDSLAERLDAFLARLSQESSFLQGFNFNSSAILPSSDPDHPDDPSSSRWSSNYDYSWDRYLTTHPSSDSEWSLAPTYHPKQSNETSSIHDSNVFDFDQLNFQPALVSSIETTDLSEFLAPLDSLEGHSGTQHFPAQTSAPLPSDRVGTFPHSNPSVATMSAPPSYSTSIPSAQIVSMPSLGNSTLSPLDTLLDQGLPQTQPSEPGFSTAPVIPQSKAESEETNSWKTEKEIRDAVRVLSQSLCGVKVDRDLGRHVRAKNLRTTREVATQYAEGSTGAVPSINPFCPCWDDLGGKWNQDLEICFLNEFKMRHPALYPGNESAISNRFQTRLRSMKRKLPKEGINAEDSE</sequence>
<gene>
    <name evidence="2" type="ORF">R3P38DRAFT_3230722</name>
</gene>
<comment type="caution">
    <text evidence="2">The sequence shown here is derived from an EMBL/GenBank/DDBJ whole genome shotgun (WGS) entry which is preliminary data.</text>
</comment>
<accession>A0AAV9ZM23</accession>
<feature type="region of interest" description="Disordered" evidence="1">
    <location>
        <begin position="341"/>
        <end position="371"/>
    </location>
</feature>
<feature type="region of interest" description="Disordered" evidence="1">
    <location>
        <begin position="212"/>
        <end position="233"/>
    </location>
</feature>
<protein>
    <submittedName>
        <fullName evidence="2">Uncharacterized protein</fullName>
    </submittedName>
</protein>
<proteinExistence type="predicted"/>
<organism evidence="2 3">
    <name type="scientific">Favolaschia claudopus</name>
    <dbReference type="NCBI Taxonomy" id="2862362"/>
    <lineage>
        <taxon>Eukaryota</taxon>
        <taxon>Fungi</taxon>
        <taxon>Dikarya</taxon>
        <taxon>Basidiomycota</taxon>
        <taxon>Agaricomycotina</taxon>
        <taxon>Agaricomycetes</taxon>
        <taxon>Agaricomycetidae</taxon>
        <taxon>Agaricales</taxon>
        <taxon>Marasmiineae</taxon>
        <taxon>Mycenaceae</taxon>
        <taxon>Favolaschia</taxon>
    </lineage>
</organism>
<keyword evidence="3" id="KW-1185">Reference proteome</keyword>
<evidence type="ECO:0000256" key="1">
    <source>
        <dbReference type="SAM" id="MobiDB-lite"/>
    </source>
</evidence>